<keyword evidence="2" id="KW-0175">Coiled coil</keyword>
<proteinExistence type="inferred from homology"/>
<protein>
    <submittedName>
        <fullName evidence="3">DUF47 family protein</fullName>
    </submittedName>
</protein>
<organism evidence="3 4">
    <name type="scientific">Odinarchaeota yellowstonii (strain LCB_4)</name>
    <dbReference type="NCBI Taxonomy" id="1841599"/>
    <lineage>
        <taxon>Archaea</taxon>
        <taxon>Promethearchaeati</taxon>
        <taxon>Candidatus Odinarchaeota</taxon>
        <taxon>Candidatus Odinarchaeia</taxon>
        <taxon>Candidatus Odinarchaeales</taxon>
        <taxon>Candidatus Odinarchaeaceae</taxon>
        <taxon>Candidatus Odinarchaeum</taxon>
    </lineage>
</organism>
<dbReference type="Pfam" id="PF01865">
    <property type="entry name" value="PhoU_div"/>
    <property type="match status" value="1"/>
</dbReference>
<evidence type="ECO:0000256" key="2">
    <source>
        <dbReference type="SAM" id="Coils"/>
    </source>
</evidence>
<feature type="coiled-coil region" evidence="2">
    <location>
        <begin position="135"/>
        <end position="172"/>
    </location>
</feature>
<dbReference type="PANTHER" id="PTHR36536">
    <property type="entry name" value="UPF0111 PROTEIN HI_1603"/>
    <property type="match status" value="1"/>
</dbReference>
<dbReference type="SUPFAM" id="SSF109755">
    <property type="entry name" value="PhoU-like"/>
    <property type="match status" value="1"/>
</dbReference>
<dbReference type="InterPro" id="IPR038078">
    <property type="entry name" value="PhoU-like_sf"/>
</dbReference>
<sequence length="220" mass="25184">MATINNNEAARSIERKALYISQDHSRVILTAVKELSQLIDDWIAGDLEGVREHHNTISKLEKEANNIKWSLLDELSTATTLICREDLMRLVLETDMIADNVEAVAYKINIAGNMELPSNILKEFKKMMETVVITMDKLRECIISLEQNIDKAAQLSKQVDEVEEQTDAIHRALMKDILDEINDHKKMYKISNIIEQLEETSDQIKSSADMVRILTMSIRQ</sequence>
<gene>
    <name evidence="3" type="ORF">OdinLCB4_001350</name>
</gene>
<dbReference type="Proteomes" id="UP000186851">
    <property type="component" value="Chromosome"/>
</dbReference>
<accession>A0AAF0D2S4</accession>
<comment type="similarity">
    <text evidence="1">Belongs to the UPF0111 family.</text>
</comment>
<dbReference type="Gene3D" id="1.20.58.220">
    <property type="entry name" value="Phosphate transport system protein phou homolog 2, domain 2"/>
    <property type="match status" value="1"/>
</dbReference>
<evidence type="ECO:0000313" key="4">
    <source>
        <dbReference type="Proteomes" id="UP000186851"/>
    </source>
</evidence>
<reference evidence="3" key="1">
    <citation type="journal article" date="2017" name="Nature">
        <title>Asgard archaea illuminate the origin of eukaryotic cellular complexity.</title>
        <authorList>
            <person name="Zaremba-Niedzwiedzka K."/>
            <person name="Caceres E.F."/>
            <person name="Saw J.H."/>
            <person name="Backstrom D."/>
            <person name="Juzokaite L."/>
            <person name="Vancaester E."/>
            <person name="Seitz K.W."/>
            <person name="Anantharaman K."/>
            <person name="Starnawski P."/>
            <person name="Kjeldsen K.U."/>
            <person name="Scott M.B."/>
            <person name="Nunoura T."/>
            <person name="Banfield J.F."/>
            <person name="Schramm A."/>
            <person name="Baker B.J."/>
            <person name="Spang A."/>
            <person name="Ettema T.J.G."/>
        </authorList>
    </citation>
    <scope>NUCLEOTIDE SEQUENCE</scope>
    <source>
        <strain evidence="3">LCB_4</strain>
    </source>
</reference>
<evidence type="ECO:0000256" key="1">
    <source>
        <dbReference type="ARBA" id="ARBA00008591"/>
    </source>
</evidence>
<dbReference type="InterPro" id="IPR018445">
    <property type="entry name" value="Put_Phosphate_transp_reg"/>
</dbReference>
<dbReference type="PANTHER" id="PTHR36536:SF3">
    <property type="entry name" value="UPF0111 PROTEIN HI_1603"/>
    <property type="match status" value="1"/>
</dbReference>
<dbReference type="KEGG" id="oyw:OdinLCB4_001350"/>
<dbReference type="EMBL" id="CP091871">
    <property type="protein sequence ID" value="WEU40606.1"/>
    <property type="molecule type" value="Genomic_DNA"/>
</dbReference>
<evidence type="ECO:0000313" key="3">
    <source>
        <dbReference type="EMBL" id="WEU40606.1"/>
    </source>
</evidence>
<dbReference type="AlphaFoldDB" id="A0AAF0D2S4"/>
<dbReference type="InterPro" id="IPR002727">
    <property type="entry name" value="DUF47"/>
</dbReference>
<name>A0AAF0D2S4_ODILC</name>
<reference evidence="3" key="2">
    <citation type="journal article" date="2022" name="Nat. Microbiol.">
        <title>A closed Candidatus Odinarchaeum chromosome exposes Asgard archaeal viruses.</title>
        <authorList>
            <person name="Tamarit D."/>
            <person name="Caceres E.F."/>
            <person name="Krupovic M."/>
            <person name="Nijland R."/>
            <person name="Eme L."/>
            <person name="Robinson N.P."/>
            <person name="Ettema T.J.G."/>
        </authorList>
    </citation>
    <scope>NUCLEOTIDE SEQUENCE</scope>
    <source>
        <strain evidence="3">LCB_4</strain>
    </source>
</reference>